<proteinExistence type="predicted"/>
<dbReference type="Proteomes" id="UP000239896">
    <property type="component" value="Unassembled WGS sequence"/>
</dbReference>
<dbReference type="EMBL" id="PVTM01000015">
    <property type="protein sequence ID" value="PRY68779.1"/>
    <property type="molecule type" value="Genomic_DNA"/>
</dbReference>
<accession>A0A2T0VF82</accession>
<evidence type="ECO:0000313" key="1">
    <source>
        <dbReference type="EMBL" id="PRY68779.1"/>
    </source>
</evidence>
<dbReference type="AlphaFoldDB" id="A0A2T0VF82"/>
<name>A0A2T0VF82_9GAMM</name>
<comment type="caution">
    <text evidence="1">The sequence shown here is derived from an EMBL/GenBank/DDBJ whole genome shotgun (WGS) entry which is preliminary data.</text>
</comment>
<organism evidence="1 2">
    <name type="scientific">Halomonas ventosae</name>
    <dbReference type="NCBI Taxonomy" id="229007"/>
    <lineage>
        <taxon>Bacteria</taxon>
        <taxon>Pseudomonadati</taxon>
        <taxon>Pseudomonadota</taxon>
        <taxon>Gammaproteobacteria</taxon>
        <taxon>Oceanospirillales</taxon>
        <taxon>Halomonadaceae</taxon>
        <taxon>Halomonas</taxon>
    </lineage>
</organism>
<protein>
    <submittedName>
        <fullName evidence="1">Uncharacterized protein</fullName>
    </submittedName>
</protein>
<sequence length="508" mass="54376">MAAEYAAASAWATEFRGSVTPSSAANTIHAVDGFDDTDSPDFPHLASYYAYYSKGSGSGLGPYQAIGIGEVSQVPPVYRFVEFTAVLALGPGAPLVAASEAGESPEECLARFVYDPPSSNMTIVGEEEVFGNLKAAMQVGCPEASQALIEAVIKGNSNKGVEYDDYANQVPGEDILVCETSVNNNRFCNYQGGIQSSIDMEIFSNPALMAEYIDSLRTAIRNGASNASIVHDLPGSLSEGQITFVTPIKSDVSNAADVDGDGLWDKSGDAWVGYDGITPVFPTGKPEDYADVMGKFDDAGVAVSDEESFSAGSSSYIKSPRVTYSHSGNFGVVDSDGDGVDGGVLIIDGNLELIGVPSFDGLVIVLGDYQVTGGGGGEFNGSVVTAPIVGVEDAPQVGRMFGNALTCYQSDPDTCGFDKKKKVEDRGHRWWWFCQLQLRSGQATQRGLIDRGHRWWWFCQLQLRSGQATQRAHKDRGHRWWWFCQLQLRSGQATQRGLIAGRYGGSGV</sequence>
<reference evidence="1 2" key="1">
    <citation type="submission" date="2018-03" db="EMBL/GenBank/DDBJ databases">
        <title>Comparative analysis of microorganisms from saline springs in Andes Mountain Range, Colombia.</title>
        <authorList>
            <person name="Rubin E."/>
        </authorList>
    </citation>
    <scope>NUCLEOTIDE SEQUENCE [LARGE SCALE GENOMIC DNA]</scope>
    <source>
        <strain evidence="1 2">USBA 854</strain>
    </source>
</reference>
<evidence type="ECO:0000313" key="2">
    <source>
        <dbReference type="Proteomes" id="UP000239896"/>
    </source>
</evidence>
<keyword evidence="2" id="KW-1185">Reference proteome</keyword>
<gene>
    <name evidence="1" type="ORF">BCL64_11556</name>
</gene>